<feature type="compositionally biased region" description="Low complexity" evidence="2">
    <location>
        <begin position="411"/>
        <end position="423"/>
    </location>
</feature>
<dbReference type="OMA" id="DFDHHQP"/>
<feature type="compositionally biased region" description="Polar residues" evidence="2">
    <location>
        <begin position="220"/>
        <end position="232"/>
    </location>
</feature>
<feature type="region of interest" description="Disordered" evidence="2">
    <location>
        <begin position="734"/>
        <end position="916"/>
    </location>
</feature>
<sequence>MSNGDYSYTNDLDEGGVLGAVAPRHEQNHSPWAQVVAEMGDSDVNYEYLNSNPNNDNTLSADFGNNFGEVQTALALEDFVGVYCSNLENELFESNSVFDIGAGEQGTQSPDVASQQSVSGTDFDTLPIAPIAKQPIDASRRSPPPSLTRQQPLPTTTTTTAATTSGPTRRPPNASSSNYDNTSVNGTSLMPALVGASAVAQAPASPMKYADTYGIANPSAVPSNTHSPQHLSSDTKHGREVHEHPPASKPGSGVAGSSIGPYGLGGRGAKPSSAKAASTRTGRPAPPPLQPSTIQSKTDAEDFSFGIETFLHGTQLGFGRQPSFKRIAAGAPSPTNNTSKPYYLIPGMTREGNNLPAAAPAVNSSLGPPMRPAAGADRNAEAFSTWLEALEPKANSNASSPRSLRAVAANNTTHNSTNNSSTSPATVGPSVREDFKREVDVMMKDLLGDYDLTGGMTGVLVPNTTVASGLPLTGLSTANGGTFSGRQSSLSTGGGGKDTTRQLEYDAFLKDMRMLTPTARSPAAGVAAANTAARDERRKQQAKASETTGVAAAAASPKSILNTIPAVAPARSPRAAKKGNATASAAPGPQTGLPQPPDGSGSQARRRPMWNNSVPATSSSGEGTSGAAVGPTTEAAEPLKPSPPRGSKVSVSAHQTPPRPAVATRPLLTTASMSASEQSARLTKTPPRRLSSPRSERSNNNRTPLFPGSETYDGMDEDLLAGGYMTGASVLRSAESLPDASSPMRGENVDRMMRMPRSPPKKDRTGASSPHGRRFSSMDGHIGASAVSTSLMRQKRHPSCKKSGTSSAAAAAPSGRSPEQVSGVQAATSPRRRTSIPSLSTSKTRLSGDSGTRATNPLPLPSFAPNHLPNTNPQRGASTSRTSPMQRDSIAKGASVLTMNSVSRASRRAGTSPTTVEPVTLADRERQGFLQRVGAFNSENRDDVSLSVGRSGAAAPPRRRLLEFRSGGGDAGLLPCTSRSRISITHTAEDARAEAARQRDREREVQQANEERRQRIQAFMAKRKAEKQMEELRRGQLMERDRKLEAYREEQERHRIYETTAPEPVTTTSTQQQQQQPGAVAGSGFNAIKASQRTRRPTLERLQRPSVPSSNFIPEVSTVPMTPQAVRNEPAPDAAPQGQRTAGPKTKVRAVVVFISSDEAANASKKSGKNETPHRLSSSSTGCPTVYEGTSVVMKRDETDKVLKVLQPQERPRYFNVDEYVLINDATPSALSKSRDRGGGGGGITGSYDTANALRNAAGARRRRLISLTLTEMSRKFLAGVNVALLLASTENAQEATVLAVREVVEGVVSHMRAQSQLFVSVAYVAGGNTEDLLVDPPRPVRSTFRTSPLYGPTLDGVDYVPVTGAGHLLRTVAVAYKRVKEGQPPPESGLLVISLLLKQCRDSDVILSSYLISDAGVDGSLYTAILRKSPHSPFALFHSALGGPTLTTVLMATDAADVTAAVPLLNVQHRLCTIMNKPCHVGSVRRFSELAQRELDTASDRASKGGGSNRSDAKTSISSNGGNSTRQPSGNSFSSTLKSPSSRRLSSARRQRLGASRPQIHKRLAEQVAVAKQILANPQGYLPKGVLSTDSEKGSSVTIQSVPCTAPPSAAMAPRTQLTRQQEDEIKDLQLSNVGQPRKGSYKGPATAAAAAAVTAGNVGGANRTKMAAATEAEQTQTIPSDNGVVLPSIAPGSAAAPVCTTPAQRDLTAAACAPPGMSAVPLKHPGAAPTELVAPQLSARRSSNYLAAATTAGNASAANSSRDAREASSVRNSLTSATYVPLAASHARFSRSDADMGAGGAAPLPLRQSVLNEQSMSTSATYVRRGRDNGDGAARRNTGFMNFEDGAVSQSMPTTETDPDSNNNAQQQQLQRPRNPTKAPPDHLGLPPWPATTMAPTSDAATGTAPRNSSAARRRGSADEGRPGSGLPPFALPSVIAGPAVASVAGSKRLLPSATPMGSTGPQWPSTPGIEIPTILSVTSIDTSFTRDVSVSMQQSSNAYESDKAPLPTSTKVRTLVILDSHCRETSNVTYDNTMVIATTEDDFEEYDVDEVREATPGQKELIQADLLKELCDTLLRGCNAAILGADSRPTGFSAQVLKSVVHTIFAEMHRADTPRSGRLSASIVKVKGESVVDLLQDSGDAQKLVIAISPLFGSCVHGVTYADVSSGAGFDDTIDAALGRAASHDNGRDYGFVFCSLLFKLRLEEEGDVQVCSLVATFAGENVGLYTSVLDRSPLVPRALFHYALGGPSYTIALLGIGSEETRANQMLQVQKRLGEMSNRATHPGSVAKFVAGIRNDLTPNLIAKYESSRDPSERAATKEMIERLAEMVKDADALLVDFDHHQPKAYLHGDAEQQQQQQQPPGGAADNNSNNKQLQQIRSTSLSVSPATAGIVSASGDGNDTNRNKRSSGAAGLCPHGISTPARPTATQRALPTITAVNPDAEGERIQSLVCFKQEMMGAGTVAVQGNTILCASQGGTRFDSDEVITCDENHRSLSSKLMDDLVAKFLSGHHTGLLAADSSYSAFTPLMLRHIANNIIEAVLGGSGSDHDEDNGFAFTKPPTISGELQVSIALIKDDVTADLLPIDVDATYHRFEVEHTPLYGPRVIGITPHLVANPQDFDHFLAVAIDNADPALQTADPGIMVVSLVLTQRVTKPVEDVLVSSLLCTAVFDAVHHYERVLEGNPGEPLDLFKNVLRGPCFSVALLGISDEEEDPGKLLRVLNDLSQVRNRAPQVNSVSRHIRELQRGIVKLKERMTTSSNGDEKAYIKSRVEVAENLLEEAESLQRNPLSLMQPRAFVPLGGTSDLH</sequence>
<dbReference type="Proteomes" id="UP000037923">
    <property type="component" value="Unassembled WGS sequence"/>
</dbReference>
<dbReference type="PANTHER" id="PTHR35615:SF6">
    <property type="entry name" value="KINESIN MOTOR DOMAIN-CONTAINING PROTEIN"/>
    <property type="match status" value="1"/>
</dbReference>
<feature type="region of interest" description="Disordered" evidence="2">
    <location>
        <begin position="219"/>
        <end position="295"/>
    </location>
</feature>
<evidence type="ECO:0000256" key="1">
    <source>
        <dbReference type="SAM" id="Coils"/>
    </source>
</evidence>
<accession>A0A0M9G844</accession>
<feature type="coiled-coil region" evidence="1">
    <location>
        <begin position="2738"/>
        <end position="2791"/>
    </location>
</feature>
<feature type="compositionally biased region" description="Polar residues" evidence="2">
    <location>
        <begin position="819"/>
        <end position="828"/>
    </location>
</feature>
<feature type="region of interest" description="Disordered" evidence="2">
    <location>
        <begin position="479"/>
        <end position="500"/>
    </location>
</feature>
<feature type="region of interest" description="Disordered" evidence="2">
    <location>
        <begin position="1090"/>
        <end position="1145"/>
    </location>
</feature>
<comment type="caution">
    <text evidence="3">The sequence shown here is derived from an EMBL/GenBank/DDBJ whole genome shotgun (WGS) entry which is preliminary data.</text>
</comment>
<proteinExistence type="predicted"/>
<feature type="compositionally biased region" description="Polar residues" evidence="2">
    <location>
        <begin position="105"/>
        <end position="122"/>
    </location>
</feature>
<dbReference type="OrthoDB" id="273353at2759"/>
<feature type="region of interest" description="Disordered" evidence="2">
    <location>
        <begin position="1160"/>
        <end position="1183"/>
    </location>
</feature>
<gene>
    <name evidence="3" type="ORF">ABB37_02379</name>
</gene>
<feature type="compositionally biased region" description="Low complexity" evidence="2">
    <location>
        <begin position="147"/>
        <end position="172"/>
    </location>
</feature>
<evidence type="ECO:0000313" key="3">
    <source>
        <dbReference type="EMBL" id="KPA84396.1"/>
    </source>
</evidence>
<reference evidence="3 4" key="1">
    <citation type="submission" date="2015-07" db="EMBL/GenBank/DDBJ databases">
        <title>High-quality genome of monoxenous trypanosomatid Leptomonas pyrrhocoris.</title>
        <authorList>
            <person name="Flegontov P."/>
            <person name="Butenko A."/>
            <person name="Firsov S."/>
            <person name="Vlcek C."/>
            <person name="Logacheva M.D."/>
            <person name="Field M."/>
            <person name="Filatov D."/>
            <person name="Flegontova O."/>
            <person name="Gerasimov E."/>
            <person name="Jackson A.P."/>
            <person name="Kelly S."/>
            <person name="Opperdoes F."/>
            <person name="O'Reilly A."/>
            <person name="Votypka J."/>
            <person name="Yurchenko V."/>
            <person name="Lukes J."/>
        </authorList>
    </citation>
    <scope>NUCLEOTIDE SEQUENCE [LARGE SCALE GENOMIC DNA]</scope>
    <source>
        <strain evidence="3">H10</strain>
    </source>
</reference>
<feature type="compositionally biased region" description="Polar residues" evidence="2">
    <location>
        <begin position="1850"/>
        <end position="1876"/>
    </location>
</feature>
<feature type="compositionally biased region" description="Polar residues" evidence="2">
    <location>
        <begin position="479"/>
        <end position="491"/>
    </location>
</feature>
<evidence type="ECO:0000313" key="4">
    <source>
        <dbReference type="Proteomes" id="UP000037923"/>
    </source>
</evidence>
<feature type="compositionally biased region" description="Polar residues" evidence="2">
    <location>
        <begin position="173"/>
        <end position="183"/>
    </location>
</feature>
<keyword evidence="4" id="KW-1185">Reference proteome</keyword>
<feature type="region of interest" description="Disordered" evidence="2">
    <location>
        <begin position="411"/>
        <end position="431"/>
    </location>
</feature>
<feature type="region of interest" description="Disordered" evidence="2">
    <location>
        <begin position="531"/>
        <end position="555"/>
    </location>
</feature>
<dbReference type="GeneID" id="26902674"/>
<feature type="compositionally biased region" description="Low complexity" evidence="2">
    <location>
        <begin position="569"/>
        <end position="586"/>
    </location>
</feature>
<dbReference type="InterPro" id="IPR027417">
    <property type="entry name" value="P-loop_NTPase"/>
</dbReference>
<protein>
    <submittedName>
        <fullName evidence="3">Uncharacterized protein</fullName>
    </submittedName>
</protein>
<feature type="compositionally biased region" description="Low complexity" evidence="2">
    <location>
        <begin position="803"/>
        <end position="818"/>
    </location>
</feature>
<feature type="compositionally biased region" description="Polar residues" evidence="2">
    <location>
        <begin position="2370"/>
        <end position="2390"/>
    </location>
</feature>
<dbReference type="VEuPathDB" id="TriTrypDB:LpyrH10_03_5300"/>
<feature type="compositionally biased region" description="Basic and acidic residues" evidence="2">
    <location>
        <begin position="1827"/>
        <end position="1836"/>
    </location>
</feature>
<feature type="region of interest" description="Disordered" evidence="2">
    <location>
        <begin position="1808"/>
        <end position="1932"/>
    </location>
</feature>
<feature type="region of interest" description="Disordered" evidence="2">
    <location>
        <begin position="2353"/>
        <end position="2431"/>
    </location>
</feature>
<feature type="compositionally biased region" description="Polar residues" evidence="2">
    <location>
        <begin position="1811"/>
        <end position="1823"/>
    </location>
</feature>
<dbReference type="InterPro" id="IPR036961">
    <property type="entry name" value="Kinesin_motor_dom_sf"/>
</dbReference>
<feature type="compositionally biased region" description="Polar residues" evidence="2">
    <location>
        <begin position="868"/>
        <end position="886"/>
    </location>
</feature>
<dbReference type="PANTHER" id="PTHR35615">
    <property type="entry name" value="PRESENT IN THE OUTER MITOCHONDRIAL MEMBRANE PROTEOME 22-RELATED"/>
    <property type="match status" value="1"/>
</dbReference>
<feature type="region of interest" description="Disordered" evidence="2">
    <location>
        <begin position="569"/>
        <end position="712"/>
    </location>
</feature>
<feature type="compositionally biased region" description="Polar residues" evidence="2">
    <location>
        <begin position="1515"/>
        <end position="1532"/>
    </location>
</feature>
<dbReference type="RefSeq" id="XP_015662835.1">
    <property type="nucleotide sequence ID" value="XM_015799357.1"/>
</dbReference>
<name>A0A0M9G844_LEPPY</name>
<feature type="compositionally biased region" description="Polar residues" evidence="2">
    <location>
        <begin position="667"/>
        <end position="682"/>
    </location>
</feature>
<dbReference type="SUPFAM" id="SSF52540">
    <property type="entry name" value="P-loop containing nucleoside triphosphate hydrolases"/>
    <property type="match status" value="3"/>
</dbReference>
<dbReference type="EMBL" id="LGTL01000003">
    <property type="protein sequence ID" value="KPA84396.1"/>
    <property type="molecule type" value="Genomic_DNA"/>
</dbReference>
<dbReference type="Gene3D" id="3.40.850.10">
    <property type="entry name" value="Kinesin motor domain"/>
    <property type="match status" value="1"/>
</dbReference>
<keyword evidence="1" id="KW-0175">Coiled coil</keyword>
<feature type="compositionally biased region" description="Low complexity" evidence="2">
    <location>
        <begin position="616"/>
        <end position="630"/>
    </location>
</feature>
<feature type="compositionally biased region" description="Polar residues" evidence="2">
    <location>
        <begin position="1896"/>
        <end position="1910"/>
    </location>
</feature>
<organism evidence="3 4">
    <name type="scientific">Leptomonas pyrrhocoris</name>
    <name type="common">Firebug parasite</name>
    <dbReference type="NCBI Taxonomy" id="157538"/>
    <lineage>
        <taxon>Eukaryota</taxon>
        <taxon>Discoba</taxon>
        <taxon>Euglenozoa</taxon>
        <taxon>Kinetoplastea</taxon>
        <taxon>Metakinetoplastina</taxon>
        <taxon>Trypanosomatida</taxon>
        <taxon>Trypanosomatidae</taxon>
        <taxon>Leishmaniinae</taxon>
        <taxon>Leptomonas</taxon>
    </lineage>
</organism>
<feature type="compositionally biased region" description="Low complexity" evidence="2">
    <location>
        <begin position="1754"/>
        <end position="1763"/>
    </location>
</feature>
<feature type="region of interest" description="Disordered" evidence="2">
    <location>
        <begin position="1754"/>
        <end position="1774"/>
    </location>
</feature>
<feature type="region of interest" description="Disordered" evidence="2">
    <location>
        <begin position="1496"/>
        <end position="1560"/>
    </location>
</feature>
<feature type="compositionally biased region" description="Polar residues" evidence="2">
    <location>
        <begin position="835"/>
        <end position="855"/>
    </location>
</feature>
<feature type="compositionally biased region" description="Basic and acidic residues" evidence="2">
    <location>
        <begin position="233"/>
        <end position="246"/>
    </location>
</feature>
<feature type="region of interest" description="Disordered" evidence="2">
    <location>
        <begin position="102"/>
        <end position="183"/>
    </location>
</feature>
<feature type="compositionally biased region" description="Low complexity" evidence="2">
    <location>
        <begin position="1533"/>
        <end position="1546"/>
    </location>
</feature>
<feature type="compositionally biased region" description="Polar residues" evidence="2">
    <location>
        <begin position="897"/>
        <end position="916"/>
    </location>
</feature>
<dbReference type="CDD" id="cd22249">
    <property type="entry name" value="UDM1_RNF168_RNF169-like"/>
    <property type="match status" value="1"/>
</dbReference>
<evidence type="ECO:0000256" key="2">
    <source>
        <dbReference type="SAM" id="MobiDB-lite"/>
    </source>
</evidence>